<evidence type="ECO:0000313" key="8">
    <source>
        <dbReference type="Proteomes" id="UP000001542"/>
    </source>
</evidence>
<dbReference type="Pfam" id="PF26200">
    <property type="entry name" value="Rcat_RNF216"/>
    <property type="match status" value="1"/>
</dbReference>
<dbReference type="Proteomes" id="UP000001542">
    <property type="component" value="Unassembled WGS sequence"/>
</dbReference>
<dbReference type="PROSITE" id="PS00028">
    <property type="entry name" value="ZINC_FINGER_C2H2_1"/>
    <property type="match status" value="1"/>
</dbReference>
<dbReference type="SMR" id="A2DKN0"/>
<evidence type="ECO:0000256" key="1">
    <source>
        <dbReference type="ARBA" id="ARBA00004906"/>
    </source>
</evidence>
<dbReference type="InterPro" id="IPR013087">
    <property type="entry name" value="Znf_C2H2_type"/>
</dbReference>
<dbReference type="GO" id="GO:1990904">
    <property type="term" value="C:ribonucleoprotein complex"/>
    <property type="evidence" value="ECO:0007669"/>
    <property type="project" value="UniProtKB-KW"/>
</dbReference>
<gene>
    <name evidence="7" type="ORF">TVAG_246920</name>
</gene>
<dbReference type="AlphaFoldDB" id="A2DKN0"/>
<dbReference type="KEGG" id="tva:5464533"/>
<evidence type="ECO:0000256" key="4">
    <source>
        <dbReference type="ARBA" id="ARBA00022786"/>
    </source>
</evidence>
<keyword evidence="4" id="KW-0833">Ubl conjugation pathway</keyword>
<evidence type="ECO:0000256" key="5">
    <source>
        <dbReference type="ARBA" id="ARBA00022833"/>
    </source>
</evidence>
<reference evidence="7" key="2">
    <citation type="journal article" date="2007" name="Science">
        <title>Draft genome sequence of the sexually transmitted pathogen Trichomonas vaginalis.</title>
        <authorList>
            <person name="Carlton J.M."/>
            <person name="Hirt R.P."/>
            <person name="Silva J.C."/>
            <person name="Delcher A.L."/>
            <person name="Schatz M."/>
            <person name="Zhao Q."/>
            <person name="Wortman J.R."/>
            <person name="Bidwell S.L."/>
            <person name="Alsmark U.C.M."/>
            <person name="Besteiro S."/>
            <person name="Sicheritz-Ponten T."/>
            <person name="Noel C.J."/>
            <person name="Dacks J.B."/>
            <person name="Foster P.G."/>
            <person name="Simillion C."/>
            <person name="Van de Peer Y."/>
            <person name="Miranda-Saavedra D."/>
            <person name="Barton G.J."/>
            <person name="Westrop G.D."/>
            <person name="Mueller S."/>
            <person name="Dessi D."/>
            <person name="Fiori P.L."/>
            <person name="Ren Q."/>
            <person name="Paulsen I."/>
            <person name="Zhang H."/>
            <person name="Bastida-Corcuera F.D."/>
            <person name="Simoes-Barbosa A."/>
            <person name="Brown M.T."/>
            <person name="Hayes R.D."/>
            <person name="Mukherjee M."/>
            <person name="Okumura C.Y."/>
            <person name="Schneider R."/>
            <person name="Smith A.J."/>
            <person name="Vanacova S."/>
            <person name="Villalvazo M."/>
            <person name="Haas B.J."/>
            <person name="Pertea M."/>
            <person name="Feldblyum T.V."/>
            <person name="Utterback T.R."/>
            <person name="Shu C.L."/>
            <person name="Osoegawa K."/>
            <person name="de Jong P.J."/>
            <person name="Hrdy I."/>
            <person name="Horvathova L."/>
            <person name="Zubacova Z."/>
            <person name="Dolezal P."/>
            <person name="Malik S.B."/>
            <person name="Logsdon J.M. Jr."/>
            <person name="Henze K."/>
            <person name="Gupta A."/>
            <person name="Wang C.C."/>
            <person name="Dunne R.L."/>
            <person name="Upcroft J.A."/>
            <person name="Upcroft P."/>
            <person name="White O."/>
            <person name="Salzberg S.L."/>
            <person name="Tang P."/>
            <person name="Chiu C.-H."/>
            <person name="Lee Y.-S."/>
            <person name="Embley T.M."/>
            <person name="Coombs G.H."/>
            <person name="Mottram J.C."/>
            <person name="Tachezy J."/>
            <person name="Fraser-Liggett C.M."/>
            <person name="Johnson P.J."/>
        </authorList>
    </citation>
    <scope>NUCLEOTIDE SEQUENCE [LARGE SCALE GENOMIC DNA]</scope>
    <source>
        <strain evidence="7">G3</strain>
    </source>
</reference>
<dbReference type="PANTHER" id="PTHR22770:SF13">
    <property type="entry name" value="RING-TYPE DOMAIN-CONTAINING PROTEIN"/>
    <property type="match status" value="1"/>
</dbReference>
<evidence type="ECO:0000313" key="7">
    <source>
        <dbReference type="EMBL" id="EAY19013.1"/>
    </source>
</evidence>
<evidence type="ECO:0000259" key="6">
    <source>
        <dbReference type="PROSITE" id="PS00028"/>
    </source>
</evidence>
<dbReference type="InterPro" id="IPR051628">
    <property type="entry name" value="LUBAC_E3_Ligases"/>
</dbReference>
<dbReference type="VEuPathDB" id="TrichDB:TVAG_246920"/>
<dbReference type="CDD" id="cd20336">
    <property type="entry name" value="Rcat_RBR"/>
    <property type="match status" value="1"/>
</dbReference>
<dbReference type="STRING" id="5722.A2DKN0"/>
<dbReference type="VEuPathDB" id="TrichDB:TVAGG3_0561060"/>
<dbReference type="EMBL" id="DS113212">
    <property type="protein sequence ID" value="EAY19013.1"/>
    <property type="molecule type" value="Genomic_DNA"/>
</dbReference>
<dbReference type="GO" id="GO:0008270">
    <property type="term" value="F:zinc ion binding"/>
    <property type="evidence" value="ECO:0007669"/>
    <property type="project" value="UniProtKB-KW"/>
</dbReference>
<protein>
    <submittedName>
        <fullName evidence="7">U3 small nucleolar ribonucleoprotein complex-associated protein, putative</fullName>
    </submittedName>
</protein>
<organism evidence="7 8">
    <name type="scientific">Trichomonas vaginalis (strain ATCC PRA-98 / G3)</name>
    <dbReference type="NCBI Taxonomy" id="412133"/>
    <lineage>
        <taxon>Eukaryota</taxon>
        <taxon>Metamonada</taxon>
        <taxon>Parabasalia</taxon>
        <taxon>Trichomonadida</taxon>
        <taxon>Trichomonadidae</taxon>
        <taxon>Trichomonas</taxon>
    </lineage>
</organism>
<keyword evidence="5" id="KW-0862">Zinc</keyword>
<sequence>MSESLYERKCPYCGVPITKNGGTNAITCICGKCFCYYCGEGFETREEVYKHAKAEDHLYNLPPDLAKRQGEEVSEEKLHEFFNKYSRLKDL</sequence>
<keyword evidence="3" id="KW-0863">Zinc-finger</keyword>
<keyword evidence="8" id="KW-1185">Reference proteome</keyword>
<dbReference type="RefSeq" id="XP_001579999.1">
    <property type="nucleotide sequence ID" value="XM_001579949.1"/>
</dbReference>
<evidence type="ECO:0000256" key="3">
    <source>
        <dbReference type="ARBA" id="ARBA00022771"/>
    </source>
</evidence>
<feature type="domain" description="C2H2-type" evidence="6">
    <location>
        <begin position="33"/>
        <end position="57"/>
    </location>
</feature>
<proteinExistence type="predicted"/>
<dbReference type="PANTHER" id="PTHR22770">
    <property type="entry name" value="UBIQUITIN CONJUGATING ENZYME 7 INTERACTING PROTEIN-RELATED"/>
    <property type="match status" value="1"/>
</dbReference>
<dbReference type="InParanoid" id="A2DKN0"/>
<reference evidence="7" key="1">
    <citation type="submission" date="2006-10" db="EMBL/GenBank/DDBJ databases">
        <authorList>
            <person name="Amadeo P."/>
            <person name="Zhao Q."/>
            <person name="Wortman J."/>
            <person name="Fraser-Liggett C."/>
            <person name="Carlton J."/>
        </authorList>
    </citation>
    <scope>NUCLEOTIDE SEQUENCE</scope>
    <source>
        <strain evidence="7">G3</strain>
    </source>
</reference>
<dbReference type="SUPFAM" id="SSF57850">
    <property type="entry name" value="RING/U-box"/>
    <property type="match status" value="1"/>
</dbReference>
<evidence type="ECO:0000256" key="2">
    <source>
        <dbReference type="ARBA" id="ARBA00022723"/>
    </source>
</evidence>
<dbReference type="OrthoDB" id="1431934at2759"/>
<name>A2DKN0_TRIV3</name>
<keyword evidence="2" id="KW-0479">Metal-binding</keyword>
<keyword evidence="7" id="KW-0687">Ribonucleoprotein</keyword>
<dbReference type="Gene3D" id="1.20.120.1750">
    <property type="match status" value="1"/>
</dbReference>
<comment type="pathway">
    <text evidence="1">Protein modification; protein ubiquitination.</text>
</comment>
<accession>A2DKN0</accession>